<dbReference type="InParanoid" id="A0A200QEC8"/>
<dbReference type="PANTHER" id="PTHR31451:SF60">
    <property type="entry name" value="MANNAN ENDO-1,4-BETA-MANNOSIDASE 1"/>
    <property type="match status" value="1"/>
</dbReference>
<evidence type="ECO:0000256" key="4">
    <source>
        <dbReference type="ARBA" id="ARBA00022801"/>
    </source>
</evidence>
<dbReference type="SUPFAM" id="SSF51445">
    <property type="entry name" value="(Trans)glycosidases"/>
    <property type="match status" value="1"/>
</dbReference>
<name>A0A200QEC8_MACCD</name>
<proteinExistence type="inferred from homology"/>
<dbReference type="EMBL" id="MVGT01002292">
    <property type="protein sequence ID" value="OVA08757.1"/>
    <property type="molecule type" value="Genomic_DNA"/>
</dbReference>
<protein>
    <recommendedName>
        <fullName evidence="3">mannan endo-1,4-beta-mannosidase</fullName>
        <ecNumber evidence="3">3.2.1.78</ecNumber>
    </recommendedName>
</protein>
<dbReference type="InterPro" id="IPR045053">
    <property type="entry name" value="MAN-like"/>
</dbReference>
<dbReference type="GO" id="GO:0016985">
    <property type="term" value="F:mannan endo-1,4-beta-mannosidase activity"/>
    <property type="evidence" value="ECO:0007669"/>
    <property type="project" value="UniProtKB-EC"/>
</dbReference>
<evidence type="ECO:0000256" key="3">
    <source>
        <dbReference type="ARBA" id="ARBA00012706"/>
    </source>
</evidence>
<keyword evidence="5" id="KW-0326">Glycosidase</keyword>
<keyword evidence="4 7" id="KW-0378">Hydrolase</keyword>
<dbReference type="FunFam" id="3.20.20.80:FF:000012">
    <property type="entry name" value="Mannan endo-1,4-beta-mannosidase 6"/>
    <property type="match status" value="1"/>
</dbReference>
<keyword evidence="8" id="KW-1185">Reference proteome</keyword>
<sequence>MLNGSPYYANGFNAYWLMYMASDPSQRSKVSAAFQEASRHGLSVARTWAFADGGYRALQYSPGSYNENMFKGMDFVVSEARRYGIKLILSLVNNYQNFGGKKQYVEWARNQGQYLSSEDDFFTNPVVKGYYKNHVKAVLTRHNSMTGVAYKDDPTIMAWELMNEPRCPSDLSGRTIQAWIMEMASYVKSIDRKHLLEAGLEGFYGEASSGEKQYNPGFQVGTDFIANNQIPGIDFATVHSYPDQWLSSSNDQAQLSFLNNWLNTHIHDAQNVLRKPLLLTEFGKSWKDPGYNAYQRDFLFNTVFYKIYSSARGGGATAGGLFWQLLPEGMDSFRDGYEIIFSENPSTANIIAQQSRKLVHIRRMYAKLRNIEKWKRARSIRRSQWLTKNKKGNTGN</sequence>
<reference evidence="7 8" key="1">
    <citation type="journal article" date="2017" name="Mol. Plant">
        <title>The Genome of Medicinal Plant Macleaya cordata Provides New Insights into Benzylisoquinoline Alkaloids Metabolism.</title>
        <authorList>
            <person name="Liu X."/>
            <person name="Liu Y."/>
            <person name="Huang P."/>
            <person name="Ma Y."/>
            <person name="Qing Z."/>
            <person name="Tang Q."/>
            <person name="Cao H."/>
            <person name="Cheng P."/>
            <person name="Zheng Y."/>
            <person name="Yuan Z."/>
            <person name="Zhou Y."/>
            <person name="Liu J."/>
            <person name="Tang Z."/>
            <person name="Zhuo Y."/>
            <person name="Zhang Y."/>
            <person name="Yu L."/>
            <person name="Huang J."/>
            <person name="Yang P."/>
            <person name="Peng Q."/>
            <person name="Zhang J."/>
            <person name="Jiang W."/>
            <person name="Zhang Z."/>
            <person name="Lin K."/>
            <person name="Ro D.K."/>
            <person name="Chen X."/>
            <person name="Xiong X."/>
            <person name="Shang Y."/>
            <person name="Huang S."/>
            <person name="Zeng J."/>
        </authorList>
    </citation>
    <scope>NUCLEOTIDE SEQUENCE [LARGE SCALE GENOMIC DNA]</scope>
    <source>
        <strain evidence="8">cv. BLH2017</strain>
        <tissue evidence="7">Root</tissue>
    </source>
</reference>
<dbReference type="Pfam" id="PF26410">
    <property type="entry name" value="GH5_mannosidase"/>
    <property type="match status" value="1"/>
</dbReference>
<dbReference type="OMA" id="TPQPFRM"/>
<dbReference type="AlphaFoldDB" id="A0A200QEC8"/>
<dbReference type="OrthoDB" id="406631at2759"/>
<organism evidence="7 8">
    <name type="scientific">Macleaya cordata</name>
    <name type="common">Five-seeded plume-poppy</name>
    <name type="synonym">Bocconia cordata</name>
    <dbReference type="NCBI Taxonomy" id="56857"/>
    <lineage>
        <taxon>Eukaryota</taxon>
        <taxon>Viridiplantae</taxon>
        <taxon>Streptophyta</taxon>
        <taxon>Embryophyta</taxon>
        <taxon>Tracheophyta</taxon>
        <taxon>Spermatophyta</taxon>
        <taxon>Magnoliopsida</taxon>
        <taxon>Ranunculales</taxon>
        <taxon>Papaveraceae</taxon>
        <taxon>Papaveroideae</taxon>
        <taxon>Macleaya</taxon>
    </lineage>
</organism>
<gene>
    <name evidence="7" type="ORF">BVC80_551g64</name>
</gene>
<evidence type="ECO:0000259" key="6">
    <source>
        <dbReference type="Pfam" id="PF26410"/>
    </source>
</evidence>
<feature type="domain" description="Glycoside hydrolase family 5" evidence="6">
    <location>
        <begin position="2"/>
        <end position="324"/>
    </location>
</feature>
<evidence type="ECO:0000313" key="7">
    <source>
        <dbReference type="EMBL" id="OVA08757.1"/>
    </source>
</evidence>
<dbReference type="STRING" id="56857.A0A200QEC8"/>
<dbReference type="Proteomes" id="UP000195402">
    <property type="component" value="Unassembled WGS sequence"/>
</dbReference>
<evidence type="ECO:0000256" key="1">
    <source>
        <dbReference type="ARBA" id="ARBA00001678"/>
    </source>
</evidence>
<dbReference type="InterPro" id="IPR001547">
    <property type="entry name" value="Glyco_hydro_5"/>
</dbReference>
<dbReference type="FunCoup" id="A0A200QEC8">
    <property type="interactions" value="91"/>
</dbReference>
<evidence type="ECO:0000256" key="5">
    <source>
        <dbReference type="ARBA" id="ARBA00023295"/>
    </source>
</evidence>
<comment type="similarity">
    <text evidence="2">Belongs to the glycosyl hydrolase 5 (cellulase A) family.</text>
</comment>
<dbReference type="PANTHER" id="PTHR31451">
    <property type="match status" value="1"/>
</dbReference>
<comment type="catalytic activity">
    <reaction evidence="1">
        <text>Random hydrolysis of (1-&gt;4)-beta-D-mannosidic linkages in mannans, galactomannans and glucomannans.</text>
        <dbReference type="EC" id="3.2.1.78"/>
    </reaction>
</comment>
<evidence type="ECO:0000256" key="2">
    <source>
        <dbReference type="ARBA" id="ARBA00005641"/>
    </source>
</evidence>
<evidence type="ECO:0000313" key="8">
    <source>
        <dbReference type="Proteomes" id="UP000195402"/>
    </source>
</evidence>
<dbReference type="InterPro" id="IPR017853">
    <property type="entry name" value="GH"/>
</dbReference>
<dbReference type="Gene3D" id="3.20.20.80">
    <property type="entry name" value="Glycosidases"/>
    <property type="match status" value="1"/>
</dbReference>
<comment type="caution">
    <text evidence="7">The sequence shown here is derived from an EMBL/GenBank/DDBJ whole genome shotgun (WGS) entry which is preliminary data.</text>
</comment>
<accession>A0A200QEC8</accession>
<dbReference type="GO" id="GO:0000272">
    <property type="term" value="P:polysaccharide catabolic process"/>
    <property type="evidence" value="ECO:0007669"/>
    <property type="project" value="InterPro"/>
</dbReference>
<dbReference type="EC" id="3.2.1.78" evidence="3"/>